<dbReference type="CDD" id="cd03788">
    <property type="entry name" value="GT20_TPS"/>
    <property type="match status" value="1"/>
</dbReference>
<comment type="caution">
    <text evidence="6">The sequence shown here is derived from an EMBL/GenBank/DDBJ whole genome shotgun (WGS) entry which is preliminary data.</text>
</comment>
<dbReference type="Gene3D" id="3.40.50.2000">
    <property type="entry name" value="Glycogen Phosphorylase B"/>
    <property type="match status" value="2"/>
</dbReference>
<feature type="compositionally biased region" description="Low complexity" evidence="5">
    <location>
        <begin position="193"/>
        <end position="217"/>
    </location>
</feature>
<gene>
    <name evidence="6" type="ORF">AB1Y20_000127</name>
</gene>
<feature type="region of interest" description="Disordered" evidence="5">
    <location>
        <begin position="38"/>
        <end position="71"/>
    </location>
</feature>
<evidence type="ECO:0008006" key="8">
    <source>
        <dbReference type="Google" id="ProtNLM"/>
    </source>
</evidence>
<dbReference type="SUPFAM" id="SSF53756">
    <property type="entry name" value="UDP-Glycosyltransferase/glycogen phosphorylase"/>
    <property type="match status" value="1"/>
</dbReference>
<feature type="compositionally biased region" description="Polar residues" evidence="5">
    <location>
        <begin position="1414"/>
        <end position="1423"/>
    </location>
</feature>
<name>A0AB34K7J9_PRYPA</name>
<dbReference type="InterPro" id="IPR006379">
    <property type="entry name" value="HAD-SF_hydro_IIB"/>
</dbReference>
<dbReference type="FunFam" id="3.40.50.2000:FF:000010">
    <property type="entry name" value="Alpha,alpha-trehalose-phosphate synthase"/>
    <property type="match status" value="1"/>
</dbReference>
<evidence type="ECO:0000256" key="4">
    <source>
        <dbReference type="ARBA" id="ARBA00022679"/>
    </source>
</evidence>
<dbReference type="EMBL" id="JBGBPQ010000001">
    <property type="protein sequence ID" value="KAL1529168.1"/>
    <property type="molecule type" value="Genomic_DNA"/>
</dbReference>
<protein>
    <recommendedName>
        <fullName evidence="8">Alpha,alpha-trehalose-phosphate synthase (UDP-forming)</fullName>
    </recommendedName>
</protein>
<evidence type="ECO:0000313" key="6">
    <source>
        <dbReference type="EMBL" id="KAL1529168.1"/>
    </source>
</evidence>
<dbReference type="SUPFAM" id="SSF56784">
    <property type="entry name" value="HAD-like"/>
    <property type="match status" value="2"/>
</dbReference>
<dbReference type="NCBIfam" id="TIGR01484">
    <property type="entry name" value="HAD-SF-IIB"/>
    <property type="match status" value="1"/>
</dbReference>
<dbReference type="PANTHER" id="PTHR10788">
    <property type="entry name" value="TREHALOSE-6-PHOSPHATE SYNTHASE"/>
    <property type="match status" value="1"/>
</dbReference>
<dbReference type="InterPro" id="IPR003337">
    <property type="entry name" value="Trehalose_PPase"/>
</dbReference>
<dbReference type="Pfam" id="PF00982">
    <property type="entry name" value="Glyco_transf_20"/>
    <property type="match status" value="1"/>
</dbReference>
<dbReference type="GO" id="GO:0003825">
    <property type="term" value="F:alpha,alpha-trehalose-phosphate synthase (UDP-forming) activity"/>
    <property type="evidence" value="ECO:0007669"/>
    <property type="project" value="TreeGrafter"/>
</dbReference>
<dbReference type="GO" id="GO:0005992">
    <property type="term" value="P:trehalose biosynthetic process"/>
    <property type="evidence" value="ECO:0007669"/>
    <property type="project" value="InterPro"/>
</dbReference>
<dbReference type="Gene3D" id="3.30.70.1020">
    <property type="entry name" value="Trehalose-6-phosphate phosphatase related protein, domain 2"/>
    <property type="match status" value="1"/>
</dbReference>
<feature type="region of interest" description="Disordered" evidence="5">
    <location>
        <begin position="1414"/>
        <end position="1435"/>
    </location>
</feature>
<dbReference type="NCBIfam" id="TIGR00685">
    <property type="entry name" value="T6PP"/>
    <property type="match status" value="1"/>
</dbReference>
<proteinExistence type="inferred from homology"/>
<dbReference type="GO" id="GO:0004805">
    <property type="term" value="F:trehalose-phosphatase activity"/>
    <property type="evidence" value="ECO:0007669"/>
    <property type="project" value="TreeGrafter"/>
</dbReference>
<keyword evidence="4" id="KW-0808">Transferase</keyword>
<dbReference type="Proteomes" id="UP001515480">
    <property type="component" value="Unassembled WGS sequence"/>
</dbReference>
<reference evidence="6 7" key="1">
    <citation type="journal article" date="2024" name="Science">
        <title>Giant polyketide synthase enzymes in the biosynthesis of giant marine polyether toxins.</title>
        <authorList>
            <person name="Fallon T.R."/>
            <person name="Shende V.V."/>
            <person name="Wierzbicki I.H."/>
            <person name="Pendleton A.L."/>
            <person name="Watervoot N.F."/>
            <person name="Auber R.P."/>
            <person name="Gonzalez D.J."/>
            <person name="Wisecaver J.H."/>
            <person name="Moore B.S."/>
        </authorList>
    </citation>
    <scope>NUCLEOTIDE SEQUENCE [LARGE SCALE GENOMIC DNA]</scope>
    <source>
        <strain evidence="6 7">12B1</strain>
    </source>
</reference>
<keyword evidence="3" id="KW-0328">Glycosyltransferase</keyword>
<dbReference type="FunFam" id="3.30.70.1020:FF:000001">
    <property type="entry name" value="Alpha,alpha-trehalose-phosphate synthase [UDP-forming] 1"/>
    <property type="match status" value="1"/>
</dbReference>
<accession>A0AB34K7J9</accession>
<dbReference type="InterPro" id="IPR023214">
    <property type="entry name" value="HAD_sf"/>
</dbReference>
<evidence type="ECO:0000256" key="3">
    <source>
        <dbReference type="ARBA" id="ARBA00022676"/>
    </source>
</evidence>
<feature type="region of interest" description="Disordered" evidence="5">
    <location>
        <begin position="193"/>
        <end position="224"/>
    </location>
</feature>
<evidence type="ECO:0000313" key="7">
    <source>
        <dbReference type="Proteomes" id="UP001515480"/>
    </source>
</evidence>
<dbReference type="GO" id="GO:0005829">
    <property type="term" value="C:cytosol"/>
    <property type="evidence" value="ECO:0007669"/>
    <property type="project" value="TreeGrafter"/>
</dbReference>
<dbReference type="CDD" id="cd01627">
    <property type="entry name" value="HAD_TPP"/>
    <property type="match status" value="1"/>
</dbReference>
<dbReference type="Pfam" id="PF02358">
    <property type="entry name" value="Trehalose_PPase"/>
    <property type="match status" value="2"/>
</dbReference>
<evidence type="ECO:0000256" key="2">
    <source>
        <dbReference type="ARBA" id="ARBA00006330"/>
    </source>
</evidence>
<evidence type="ECO:0000256" key="1">
    <source>
        <dbReference type="ARBA" id="ARBA00005409"/>
    </source>
</evidence>
<dbReference type="Gene3D" id="3.40.50.1000">
    <property type="entry name" value="HAD superfamily/HAD-like"/>
    <property type="match status" value="1"/>
</dbReference>
<dbReference type="InterPro" id="IPR036412">
    <property type="entry name" value="HAD-like_sf"/>
</dbReference>
<sequence>MEGGRRLGIGSRLSRSADGVLQAFPSLPPVLEVVHHELPTTIEGQSESFGEEDNVGSQKSHEGSFKGSADGSFRDSAGAVLGVQVDIGPSSYREQATDSISDALLVSDSRGRFGKSKRSMSEEADLVLGRDLLEEDSIDHTPAYGYDYHGRLDDSLEPTDGYFETAPDLIASEHGSAEDIVDQMEAPAIQSRTLSATSTAGSVAASSGTRGPPSSGRQESADREKALMAQIKALTFQLEKEKHRKKEQARAAKTGAEKKRYRVLVCTYILPYRLERNPEDGLLKVSKRGSSKLAAYERFDKFNVLWVGYLPTYVEVADREHVRRELAMFDCVPVFFNTLAEREAAEAMSTEVLWPLLHYIPLSMLDSDTDLIYQRYQSYRQLNQACADVIRKLLKPTDLVWIHDYHLMLLPAMVREISPRVKIGWFLHTPFPSSEIYVTLPLRKEILRGMLAADLIAFHTYDYVRHFMHACARVLGTDVMVESKYILDSSKRTAVTVDAFPIGIDTGKFEKMLASSELKDKVIELQRGFDGKKLILGIDRMDYVKGIPHKLIALEKFLHAYPQWAKKIVLVQIATPPKKDTARYQKLRNKVHKLVGRINGRFSTLAHTPIHYLDHPVDFVELCALYFLAEIALITSLREGMSKVAFEFVACQQRNHGVLILSEFSGGAQTLGSGAILVNPFNTDEVSRAIYDALYMPEQEREERHQFMSEYVSKFTIQKWAEDFVNELHTQEQDPHSMMLSLAPPDKLPVASVIDTYRQANRRLIIMGLLGTLIDYSSFKDMIPMADALWKDLLVLASDPRNTVVVVSGRERALVSQWLGDLPVWIVAENSIYYRFGGRSVDWTCTFEGHDDWLDSIKPVFKYFAERTPGSMTETQEHSITWHYREADEDFGEVQASDLLAHLDKVLGNQPVEVSLDSKMVQVRPYAFSKGAILEPLMEACTAYRRAAAGEKSSEPRDSNLQALEDSSSLCADEYARLPIGERQVDMTSDLASSCSDGLDFLLCINWATMRDEDIFGNLLSKDSEDVPYSEYLPDRSSLWTCRVGEQPSQARYFVQDESDVHSLIASLANVSQQLPPEPSNGASLAGDDGCSSPFDNAELHLVPSALEHLDEIEARMRNQQLAFFLDYDGTLTPIVDNPSEAKLTEEARAVVRGLAASHPTAIVSGRARATAQGLVQLDELYYAGSHGFDITGPLRRRENQSSAGGSDASGEALPSISFRVADSFRPALEEAKARAEEALSGIPGALVEDNTFSVSIHYRMVAEENREKINEVVCNLLTEMPMLRRTYGKMVYELRPSAEWDKGKAVEWLLEQIKKEYKEQALEVEQDFFPLYIGDDVTDEDAFRVMGNLDGLGIIVSDTALEGSTAASYSLRSPVEVVQFLDHFVQRNFGGSSLASSSDISGLLTSNGLIPSPSPKLSSTSGRPVRDAAPALRI</sequence>
<organism evidence="6 7">
    <name type="scientific">Prymnesium parvum</name>
    <name type="common">Toxic golden alga</name>
    <dbReference type="NCBI Taxonomy" id="97485"/>
    <lineage>
        <taxon>Eukaryota</taxon>
        <taxon>Haptista</taxon>
        <taxon>Haptophyta</taxon>
        <taxon>Prymnesiophyceae</taxon>
        <taxon>Prymnesiales</taxon>
        <taxon>Prymnesiaceae</taxon>
        <taxon>Prymnesium</taxon>
    </lineage>
</organism>
<dbReference type="InterPro" id="IPR001830">
    <property type="entry name" value="Glyco_trans_20"/>
</dbReference>
<evidence type="ECO:0000256" key="5">
    <source>
        <dbReference type="SAM" id="MobiDB-lite"/>
    </source>
</evidence>
<keyword evidence="7" id="KW-1185">Reference proteome</keyword>
<comment type="similarity">
    <text evidence="1">In the N-terminal section; belongs to the glycosyltransferase 20 family.</text>
</comment>
<comment type="similarity">
    <text evidence="2">In the C-terminal section; belongs to the trehalose phosphatase family.</text>
</comment>
<dbReference type="PANTHER" id="PTHR10788:SF106">
    <property type="entry name" value="BCDNA.GH08860"/>
    <property type="match status" value="1"/>
</dbReference>